<evidence type="ECO:0000313" key="1">
    <source>
        <dbReference type="EMBL" id="PQJ11923.1"/>
    </source>
</evidence>
<keyword evidence="2" id="KW-1185">Reference proteome</keyword>
<gene>
    <name evidence="1" type="ORF">CJD36_009015</name>
</gene>
<dbReference type="Proteomes" id="UP000239872">
    <property type="component" value="Unassembled WGS sequence"/>
</dbReference>
<accession>A0A2S7SYA1</accession>
<sequence length="191" mass="21530">MIIGVFGLAHLDEAVAQTIKKAPRKEAAITKPDLIPSPGFCNAVNAVMRDAPNKYKNISGKQISAAFDQVLWQSKLRIPGADTPIIEFGAGLWTDFLCRLYISADRAAAFDIYGKYKDALTSCLTQRGYMGEESDQHRFWTVGGRSYRFRAITDDYAWDTSVPIITIRYDSTDYPPKKYYVDLAIWGLERN</sequence>
<dbReference type="EMBL" id="PPSL01000002">
    <property type="protein sequence ID" value="PQJ11923.1"/>
    <property type="molecule type" value="Genomic_DNA"/>
</dbReference>
<organism evidence="1 2">
    <name type="scientific">Flavipsychrobacter stenotrophus</name>
    <dbReference type="NCBI Taxonomy" id="2077091"/>
    <lineage>
        <taxon>Bacteria</taxon>
        <taxon>Pseudomonadati</taxon>
        <taxon>Bacteroidota</taxon>
        <taxon>Chitinophagia</taxon>
        <taxon>Chitinophagales</taxon>
        <taxon>Chitinophagaceae</taxon>
        <taxon>Flavipsychrobacter</taxon>
    </lineage>
</organism>
<proteinExistence type="predicted"/>
<dbReference type="AlphaFoldDB" id="A0A2S7SYA1"/>
<evidence type="ECO:0000313" key="2">
    <source>
        <dbReference type="Proteomes" id="UP000239872"/>
    </source>
</evidence>
<protein>
    <submittedName>
        <fullName evidence="1">Uncharacterized protein</fullName>
    </submittedName>
</protein>
<reference evidence="1 2" key="1">
    <citation type="submission" date="2018-01" db="EMBL/GenBank/DDBJ databases">
        <title>A novel member of the phylum Bacteroidetes isolated from glacier ice.</title>
        <authorList>
            <person name="Liu Q."/>
            <person name="Xin Y.-H."/>
        </authorList>
    </citation>
    <scope>NUCLEOTIDE SEQUENCE [LARGE SCALE GENOMIC DNA]</scope>
    <source>
        <strain evidence="1 2">RB1R16</strain>
    </source>
</reference>
<name>A0A2S7SYA1_9BACT</name>
<comment type="caution">
    <text evidence="1">The sequence shown here is derived from an EMBL/GenBank/DDBJ whole genome shotgun (WGS) entry which is preliminary data.</text>
</comment>